<evidence type="ECO:0000313" key="8">
    <source>
        <dbReference type="Proteomes" id="UP000178817"/>
    </source>
</evidence>
<gene>
    <name evidence="7" type="ORF">A3B07_00680</name>
</gene>
<dbReference type="AlphaFoldDB" id="A0A1G2SF47"/>
<dbReference type="NCBIfam" id="NF001109">
    <property type="entry name" value="PRK00136.1"/>
    <property type="match status" value="1"/>
</dbReference>
<dbReference type="FunFam" id="3.30.1490.10:FF:000001">
    <property type="entry name" value="30S ribosomal protein S8"/>
    <property type="match status" value="1"/>
</dbReference>
<sequence length="128" mass="13968">MDHISNMLIGIKNAGNAGKSFSSVPFSKMKEEIASVLFKQGYIASYAKKGKKIAKTLEIGIAYDGKKPRVVEVARMSKPSLRSYIKASEIKPVKHSFGLMVLSTSKGIMTGEEARKAQVGGEALFKIW</sequence>
<dbReference type="SUPFAM" id="SSF56047">
    <property type="entry name" value="Ribosomal protein S8"/>
    <property type="match status" value="1"/>
</dbReference>
<keyword evidence="2 6" id="KW-0689">Ribosomal protein</keyword>
<protein>
    <recommendedName>
        <fullName evidence="4">Small ribosomal subunit protein uS8</fullName>
    </recommendedName>
    <alternativeName>
        <fullName evidence="5">30S ribosomal protein S8</fullName>
    </alternativeName>
</protein>
<proteinExistence type="inferred from homology"/>
<dbReference type="GO" id="GO:0005840">
    <property type="term" value="C:ribosome"/>
    <property type="evidence" value="ECO:0007669"/>
    <property type="project" value="UniProtKB-KW"/>
</dbReference>
<dbReference type="Gene3D" id="3.30.1490.10">
    <property type="match status" value="1"/>
</dbReference>
<evidence type="ECO:0000256" key="6">
    <source>
        <dbReference type="RuleBase" id="RU003660"/>
    </source>
</evidence>
<evidence type="ECO:0000256" key="5">
    <source>
        <dbReference type="ARBA" id="ARBA00035525"/>
    </source>
</evidence>
<dbReference type="GO" id="GO:0003735">
    <property type="term" value="F:structural constituent of ribosome"/>
    <property type="evidence" value="ECO:0007669"/>
    <property type="project" value="InterPro"/>
</dbReference>
<organism evidence="7 8">
    <name type="scientific">Candidatus Yonathbacteria bacterium RIFCSPLOWO2_01_FULL_43_27</name>
    <dbReference type="NCBI Taxonomy" id="1802726"/>
    <lineage>
        <taxon>Bacteria</taxon>
        <taxon>Candidatus Yonathiibacteriota</taxon>
    </lineage>
</organism>
<evidence type="ECO:0000313" key="7">
    <source>
        <dbReference type="EMBL" id="OHA83061.1"/>
    </source>
</evidence>
<dbReference type="STRING" id="1802726.A3B07_00680"/>
<evidence type="ECO:0000256" key="1">
    <source>
        <dbReference type="ARBA" id="ARBA00006471"/>
    </source>
</evidence>
<evidence type="ECO:0000256" key="3">
    <source>
        <dbReference type="ARBA" id="ARBA00023274"/>
    </source>
</evidence>
<dbReference type="InterPro" id="IPR035987">
    <property type="entry name" value="Ribosomal_uS8_sf"/>
</dbReference>
<accession>A0A1G2SF47</accession>
<comment type="similarity">
    <text evidence="1 6">Belongs to the universal ribosomal protein uS8 family.</text>
</comment>
<dbReference type="PANTHER" id="PTHR11758">
    <property type="entry name" value="40S RIBOSOMAL PROTEIN S15A"/>
    <property type="match status" value="1"/>
</dbReference>
<evidence type="ECO:0000256" key="2">
    <source>
        <dbReference type="ARBA" id="ARBA00022980"/>
    </source>
</evidence>
<dbReference type="EMBL" id="MHUV01000002">
    <property type="protein sequence ID" value="OHA83061.1"/>
    <property type="molecule type" value="Genomic_DNA"/>
</dbReference>
<dbReference type="GO" id="GO:0006412">
    <property type="term" value="P:translation"/>
    <property type="evidence" value="ECO:0007669"/>
    <property type="project" value="InterPro"/>
</dbReference>
<dbReference type="GO" id="GO:1990904">
    <property type="term" value="C:ribonucleoprotein complex"/>
    <property type="evidence" value="ECO:0007669"/>
    <property type="project" value="UniProtKB-KW"/>
</dbReference>
<keyword evidence="3 6" id="KW-0687">Ribonucleoprotein</keyword>
<dbReference type="InterPro" id="IPR000630">
    <property type="entry name" value="Ribosomal_uS8"/>
</dbReference>
<dbReference type="GO" id="GO:0005737">
    <property type="term" value="C:cytoplasm"/>
    <property type="evidence" value="ECO:0007669"/>
    <property type="project" value="UniProtKB-ARBA"/>
</dbReference>
<dbReference type="PROSITE" id="PS00053">
    <property type="entry name" value="RIBOSOMAL_S8"/>
    <property type="match status" value="1"/>
</dbReference>
<dbReference type="Gene3D" id="3.30.1370.30">
    <property type="match status" value="1"/>
</dbReference>
<evidence type="ECO:0000256" key="4">
    <source>
        <dbReference type="ARBA" id="ARBA00035258"/>
    </source>
</evidence>
<reference evidence="7 8" key="1">
    <citation type="journal article" date="2016" name="Nat. Commun.">
        <title>Thousands of microbial genomes shed light on interconnected biogeochemical processes in an aquifer system.</title>
        <authorList>
            <person name="Anantharaman K."/>
            <person name="Brown C.T."/>
            <person name="Hug L.A."/>
            <person name="Sharon I."/>
            <person name="Castelle C.J."/>
            <person name="Probst A.J."/>
            <person name="Thomas B.C."/>
            <person name="Singh A."/>
            <person name="Wilkins M.J."/>
            <person name="Karaoz U."/>
            <person name="Brodie E.L."/>
            <person name="Williams K.H."/>
            <person name="Hubbard S.S."/>
            <person name="Banfield J.F."/>
        </authorList>
    </citation>
    <scope>NUCLEOTIDE SEQUENCE [LARGE SCALE GENOMIC DNA]</scope>
</reference>
<dbReference type="InterPro" id="IPR047863">
    <property type="entry name" value="Ribosomal_uS8_CS"/>
</dbReference>
<name>A0A1G2SF47_9BACT</name>
<comment type="caution">
    <text evidence="7">The sequence shown here is derived from an EMBL/GenBank/DDBJ whole genome shotgun (WGS) entry which is preliminary data.</text>
</comment>
<dbReference type="Proteomes" id="UP000178817">
    <property type="component" value="Unassembled WGS sequence"/>
</dbReference>
<dbReference type="Pfam" id="PF00410">
    <property type="entry name" value="Ribosomal_S8"/>
    <property type="match status" value="1"/>
</dbReference>